<dbReference type="PANTHER" id="PTHR42878">
    <property type="entry name" value="TWO-COMPONENT HISTIDINE KINASE"/>
    <property type="match status" value="1"/>
</dbReference>
<dbReference type="PROSITE" id="PS50109">
    <property type="entry name" value="HIS_KIN"/>
    <property type="match status" value="1"/>
</dbReference>
<feature type="domain" description="Histidine kinase" evidence="9">
    <location>
        <begin position="379"/>
        <end position="574"/>
    </location>
</feature>
<evidence type="ECO:0000256" key="5">
    <source>
        <dbReference type="ARBA" id="ARBA00022777"/>
    </source>
</evidence>
<dbReference type="EMBL" id="JAGRQC010000001">
    <property type="protein sequence ID" value="MBR0551529.1"/>
    <property type="molecule type" value="Genomic_DNA"/>
</dbReference>
<evidence type="ECO:0000313" key="10">
    <source>
        <dbReference type="EMBL" id="MBR0551529.1"/>
    </source>
</evidence>
<keyword evidence="7" id="KW-0902">Two-component regulatory system</keyword>
<evidence type="ECO:0000259" key="9">
    <source>
        <dbReference type="PROSITE" id="PS50109"/>
    </source>
</evidence>
<organism evidence="10 11">
    <name type="scientific">Stakelama marina</name>
    <dbReference type="NCBI Taxonomy" id="2826939"/>
    <lineage>
        <taxon>Bacteria</taxon>
        <taxon>Pseudomonadati</taxon>
        <taxon>Pseudomonadota</taxon>
        <taxon>Alphaproteobacteria</taxon>
        <taxon>Sphingomonadales</taxon>
        <taxon>Sphingomonadaceae</taxon>
        <taxon>Stakelama</taxon>
    </lineage>
</organism>
<dbReference type="GO" id="GO:0030295">
    <property type="term" value="F:protein kinase activator activity"/>
    <property type="evidence" value="ECO:0007669"/>
    <property type="project" value="TreeGrafter"/>
</dbReference>
<reference evidence="10" key="1">
    <citation type="submission" date="2021-04" db="EMBL/GenBank/DDBJ databases">
        <title>Ouciella asimina sp. nov., isolated from the surface seawater in the hydrothermal field of Okinawa Trough.</title>
        <authorList>
            <person name="Shuang W."/>
        </authorList>
    </citation>
    <scope>NUCLEOTIDE SEQUENCE</scope>
    <source>
        <strain evidence="10">LXI357</strain>
    </source>
</reference>
<dbReference type="GO" id="GO:0000156">
    <property type="term" value="F:phosphorelay response regulator activity"/>
    <property type="evidence" value="ECO:0007669"/>
    <property type="project" value="TreeGrafter"/>
</dbReference>
<dbReference type="GO" id="GO:0005524">
    <property type="term" value="F:ATP binding"/>
    <property type="evidence" value="ECO:0007669"/>
    <property type="project" value="UniProtKB-KW"/>
</dbReference>
<comment type="catalytic activity">
    <reaction evidence="1">
        <text>ATP + protein L-histidine = ADP + protein N-phospho-L-histidine.</text>
        <dbReference type="EC" id="2.7.13.3"/>
    </reaction>
</comment>
<evidence type="ECO:0000313" key="11">
    <source>
        <dbReference type="Proteomes" id="UP000676996"/>
    </source>
</evidence>
<dbReference type="PANTHER" id="PTHR42878:SF7">
    <property type="entry name" value="SENSOR HISTIDINE KINASE GLRK"/>
    <property type="match status" value="1"/>
</dbReference>
<evidence type="ECO:0000256" key="1">
    <source>
        <dbReference type="ARBA" id="ARBA00000085"/>
    </source>
</evidence>
<evidence type="ECO:0000256" key="8">
    <source>
        <dbReference type="SAM" id="MobiDB-lite"/>
    </source>
</evidence>
<keyword evidence="3" id="KW-0808">Transferase</keyword>
<dbReference type="InterPro" id="IPR036097">
    <property type="entry name" value="HisK_dim/P_sf"/>
</dbReference>
<protein>
    <recommendedName>
        <fullName evidence="2">histidine kinase</fullName>
        <ecNumber evidence="2">2.7.13.3</ecNumber>
    </recommendedName>
</protein>
<keyword evidence="5 10" id="KW-0418">Kinase</keyword>
<keyword evidence="11" id="KW-1185">Reference proteome</keyword>
<feature type="region of interest" description="Disordered" evidence="8">
    <location>
        <begin position="206"/>
        <end position="232"/>
    </location>
</feature>
<dbReference type="GO" id="GO:0000155">
    <property type="term" value="F:phosphorelay sensor kinase activity"/>
    <property type="evidence" value="ECO:0007669"/>
    <property type="project" value="InterPro"/>
</dbReference>
<dbReference type="Gene3D" id="1.10.287.130">
    <property type="match status" value="1"/>
</dbReference>
<dbReference type="Pfam" id="PF00512">
    <property type="entry name" value="HisKA"/>
    <property type="match status" value="1"/>
</dbReference>
<evidence type="ECO:0000256" key="6">
    <source>
        <dbReference type="ARBA" id="ARBA00022840"/>
    </source>
</evidence>
<evidence type="ECO:0000256" key="2">
    <source>
        <dbReference type="ARBA" id="ARBA00012438"/>
    </source>
</evidence>
<dbReference type="Proteomes" id="UP000676996">
    <property type="component" value="Unassembled WGS sequence"/>
</dbReference>
<dbReference type="AlphaFoldDB" id="A0A8T4IGX2"/>
<dbReference type="GO" id="GO:0007234">
    <property type="term" value="P:osmosensory signaling via phosphorelay pathway"/>
    <property type="evidence" value="ECO:0007669"/>
    <property type="project" value="TreeGrafter"/>
</dbReference>
<dbReference type="SMART" id="SM00388">
    <property type="entry name" value="HisKA"/>
    <property type="match status" value="1"/>
</dbReference>
<keyword evidence="6" id="KW-0067">ATP-binding</keyword>
<proteinExistence type="predicted"/>
<name>A0A8T4IGX2_9SPHN</name>
<dbReference type="InterPro" id="IPR005467">
    <property type="entry name" value="His_kinase_dom"/>
</dbReference>
<dbReference type="InterPro" id="IPR050351">
    <property type="entry name" value="BphY/WalK/GraS-like"/>
</dbReference>
<evidence type="ECO:0000256" key="4">
    <source>
        <dbReference type="ARBA" id="ARBA00022741"/>
    </source>
</evidence>
<evidence type="ECO:0000256" key="3">
    <source>
        <dbReference type="ARBA" id="ARBA00022679"/>
    </source>
</evidence>
<dbReference type="SUPFAM" id="SSF47384">
    <property type="entry name" value="Homodimeric domain of signal transducing histidine kinase"/>
    <property type="match status" value="1"/>
</dbReference>
<dbReference type="EC" id="2.7.13.3" evidence="2"/>
<keyword evidence="4" id="KW-0547">Nucleotide-binding</keyword>
<gene>
    <name evidence="10" type="ORF">J7S20_03295</name>
</gene>
<dbReference type="CDD" id="cd00082">
    <property type="entry name" value="HisKA"/>
    <property type="match status" value="1"/>
</dbReference>
<dbReference type="InterPro" id="IPR003661">
    <property type="entry name" value="HisK_dim/P_dom"/>
</dbReference>
<accession>A0A8T4IGX2</accession>
<comment type="caution">
    <text evidence="10">The sequence shown here is derived from an EMBL/GenBank/DDBJ whole genome shotgun (WGS) entry which is preliminary data.</text>
</comment>
<sequence length="594" mass="64662">MVAAVAERRTLRFDDVMETVLAADVSTDFGRQSLWRQLVDLIGRRRVSPTEEAISKLHEIRDQVPAAVRAASARALEHANPPRALVMLFAGDALNVALPVLRSARLTSEEWIALLPTLTPPARSILRNRRDLGPKVRRALESFGASDFVLGDESAEALVRGDASAASESEEIAEEVAPIAEGPRSPFQPFGDVTRGLPFVNEAMRTARRDKRAGNDTTSDAPNEGGKEERGPFRIADVVARIEAYRRERDEGKHDTRRPVPQAAHFRFECDASGLVRWVDGVEREAMIGLSLVQPGTDGVSRADATAAGAFRRRSAFTDARLIVEGRSSAAGDWLISAKPLFDPRSGRFVGFRGTARRPRADERAEPRRTRAAAQSLRQLVHELRTPAGAISGFAEMIEGQLFGSVPAPYREQAADIRDEAKKLLGVIDDLDLAARIEDESLDLHGGNVALQPLFDRIADDLQPLVELRGTELVLPATDCSVAGDGRAVERLLARLLATLVSAAGKDDRIEAEIGEDREEQVVMTFTRPSALPPLGAADDEECEDRAMLGTGFSLRLARNLAREMGGDLGFSSKCLTLRLPAAEDRGVDQAQTN</sequence>
<evidence type="ECO:0000256" key="7">
    <source>
        <dbReference type="ARBA" id="ARBA00023012"/>
    </source>
</evidence>